<keyword evidence="1" id="KW-0472">Membrane</keyword>
<keyword evidence="1" id="KW-1133">Transmembrane helix</keyword>
<accession>A0A5K3G1I0</accession>
<proteinExistence type="predicted"/>
<protein>
    <submittedName>
        <fullName evidence="2">ABC transmembrane type-1 domain-containing protein</fullName>
    </submittedName>
</protein>
<keyword evidence="1" id="KW-0812">Transmembrane</keyword>
<organism evidence="2">
    <name type="scientific">Mesocestoides corti</name>
    <name type="common">Flatworm</name>
    <dbReference type="NCBI Taxonomy" id="53468"/>
    <lineage>
        <taxon>Eukaryota</taxon>
        <taxon>Metazoa</taxon>
        <taxon>Spiralia</taxon>
        <taxon>Lophotrochozoa</taxon>
        <taxon>Platyhelminthes</taxon>
        <taxon>Cestoda</taxon>
        <taxon>Eucestoda</taxon>
        <taxon>Cyclophyllidea</taxon>
        <taxon>Mesocestoididae</taxon>
        <taxon>Mesocestoides</taxon>
    </lineage>
</organism>
<dbReference type="WBParaSite" id="MCU_013972-RA">
    <property type="protein sequence ID" value="MCU_013972-RA"/>
    <property type="gene ID" value="MCU_013972"/>
</dbReference>
<sequence>MVFWSLADWKAISPQKDDSQNTRFQWVPSLGEWPFVSNFAPKLMPSLDVLRTRVICFLRRFFNELAASLTNVSKQLLNMGSTVFTKVVQILVSNVRIGAQLVLNGQIPAFVIRAILLAMLLIWIS</sequence>
<reference evidence="2" key="1">
    <citation type="submission" date="2019-11" db="UniProtKB">
        <authorList>
            <consortium name="WormBaseParasite"/>
        </authorList>
    </citation>
    <scope>IDENTIFICATION</scope>
</reference>
<evidence type="ECO:0000313" key="2">
    <source>
        <dbReference type="WBParaSite" id="MCU_013972-RA"/>
    </source>
</evidence>
<dbReference type="AlphaFoldDB" id="A0A5K3G1I0"/>
<feature type="transmembrane region" description="Helical" evidence="1">
    <location>
        <begin position="101"/>
        <end position="124"/>
    </location>
</feature>
<name>A0A5K3G1I0_MESCO</name>
<evidence type="ECO:0000256" key="1">
    <source>
        <dbReference type="SAM" id="Phobius"/>
    </source>
</evidence>